<dbReference type="GO" id="GO:0005886">
    <property type="term" value="C:plasma membrane"/>
    <property type="evidence" value="ECO:0007669"/>
    <property type="project" value="UniProtKB-SubCell"/>
</dbReference>
<dbReference type="PRINTS" id="PR00237">
    <property type="entry name" value="GPCRRHODOPSN"/>
</dbReference>
<dbReference type="InterPro" id="IPR017452">
    <property type="entry name" value="GPCR_Rhodpsn_7TM"/>
</dbReference>
<evidence type="ECO:0000256" key="2">
    <source>
        <dbReference type="ARBA" id="ARBA00022475"/>
    </source>
</evidence>
<keyword evidence="3 10" id="KW-0812">Transmembrane</keyword>
<dbReference type="PANTHER" id="PTHR24246">
    <property type="entry name" value="OLFACTORY RECEPTOR AND ADENOSINE RECEPTOR"/>
    <property type="match status" value="1"/>
</dbReference>
<feature type="transmembrane region" description="Helical" evidence="11">
    <location>
        <begin position="143"/>
        <end position="167"/>
    </location>
</feature>
<dbReference type="PROSITE" id="PS00237">
    <property type="entry name" value="G_PROTEIN_RECEP_F1_1"/>
    <property type="match status" value="1"/>
</dbReference>
<evidence type="ECO:0000256" key="8">
    <source>
        <dbReference type="ARBA" id="ARBA00023180"/>
    </source>
</evidence>
<evidence type="ECO:0000259" key="12">
    <source>
        <dbReference type="PROSITE" id="PS50262"/>
    </source>
</evidence>
<evidence type="ECO:0000256" key="10">
    <source>
        <dbReference type="RuleBase" id="RU000688"/>
    </source>
</evidence>
<keyword evidence="8" id="KW-0325">Glycoprotein</keyword>
<feature type="transmembrane region" description="Helical" evidence="11">
    <location>
        <begin position="63"/>
        <end position="86"/>
    </location>
</feature>
<keyword evidence="14" id="KW-1185">Reference proteome</keyword>
<dbReference type="Proteomes" id="UP001208570">
    <property type="component" value="Unassembled WGS sequence"/>
</dbReference>
<evidence type="ECO:0000256" key="11">
    <source>
        <dbReference type="SAM" id="Phobius"/>
    </source>
</evidence>
<evidence type="ECO:0000256" key="6">
    <source>
        <dbReference type="ARBA" id="ARBA00023136"/>
    </source>
</evidence>
<keyword evidence="2" id="KW-1003">Cell membrane</keyword>
<keyword evidence="9 10" id="KW-0807">Transducer</keyword>
<dbReference type="Pfam" id="PF00001">
    <property type="entry name" value="7tm_1"/>
    <property type="match status" value="1"/>
</dbReference>
<accession>A0AAD9JSN3</accession>
<feature type="transmembrane region" description="Helical" evidence="11">
    <location>
        <begin position="29"/>
        <end position="51"/>
    </location>
</feature>
<evidence type="ECO:0000256" key="3">
    <source>
        <dbReference type="ARBA" id="ARBA00022692"/>
    </source>
</evidence>
<feature type="transmembrane region" description="Helical" evidence="11">
    <location>
        <begin position="227"/>
        <end position="250"/>
    </location>
</feature>
<proteinExistence type="inferred from homology"/>
<dbReference type="SUPFAM" id="SSF81321">
    <property type="entry name" value="Family A G protein-coupled receptor-like"/>
    <property type="match status" value="1"/>
</dbReference>
<protein>
    <recommendedName>
        <fullName evidence="12">G-protein coupled receptors family 1 profile domain-containing protein</fullName>
    </recommendedName>
</protein>
<dbReference type="CDD" id="cd00637">
    <property type="entry name" value="7tm_classA_rhodopsin-like"/>
    <property type="match status" value="1"/>
</dbReference>
<feature type="domain" description="G-protein coupled receptors family 1 profile" evidence="12">
    <location>
        <begin position="42"/>
        <end position="253"/>
    </location>
</feature>
<evidence type="ECO:0000313" key="14">
    <source>
        <dbReference type="Proteomes" id="UP001208570"/>
    </source>
</evidence>
<keyword evidence="5 10" id="KW-0297">G-protein coupled receptor</keyword>
<name>A0AAD9JSN3_9ANNE</name>
<dbReference type="AlphaFoldDB" id="A0AAD9JSN3"/>
<gene>
    <name evidence="13" type="ORF">LSH36_171g08022</name>
</gene>
<evidence type="ECO:0000256" key="9">
    <source>
        <dbReference type="ARBA" id="ARBA00023224"/>
    </source>
</evidence>
<feature type="transmembrane region" description="Helical" evidence="11">
    <location>
        <begin position="106"/>
        <end position="122"/>
    </location>
</feature>
<evidence type="ECO:0000256" key="5">
    <source>
        <dbReference type="ARBA" id="ARBA00023040"/>
    </source>
</evidence>
<keyword evidence="7 10" id="KW-0675">Receptor</keyword>
<sequence>MDLVTDNVYTETPAAQQGRQPEAYIVGRIVFIIILACFIIFGNSMTIYAVIRTKELRKMPTNIYVINLAVTDTLVGFFIICFQSVLASTTNEAVIRNSIYWARAPYYTAIIVSTCTLLAIAVDRYIAIVHPLFYKSRMTPKHAIFVSGAIWIAELAIIGGTSCYYGSVVPIQRIVAGNLVDLLPTNVYLGIILSQICLPVFGNIVVYTAIFINIYSRKRKPDKRAAAVTKMMMLILGYLGLHLAAILLYLTSV</sequence>
<evidence type="ECO:0000256" key="7">
    <source>
        <dbReference type="ARBA" id="ARBA00023170"/>
    </source>
</evidence>
<evidence type="ECO:0000256" key="1">
    <source>
        <dbReference type="ARBA" id="ARBA00004651"/>
    </source>
</evidence>
<dbReference type="PANTHER" id="PTHR24246:SF27">
    <property type="entry name" value="ADENOSINE RECEPTOR, ISOFORM A"/>
    <property type="match status" value="1"/>
</dbReference>
<dbReference type="EMBL" id="JAODUP010000171">
    <property type="protein sequence ID" value="KAK2158416.1"/>
    <property type="molecule type" value="Genomic_DNA"/>
</dbReference>
<dbReference type="PROSITE" id="PS50262">
    <property type="entry name" value="G_PROTEIN_RECEP_F1_2"/>
    <property type="match status" value="1"/>
</dbReference>
<dbReference type="InterPro" id="IPR000276">
    <property type="entry name" value="GPCR_Rhodpsn"/>
</dbReference>
<dbReference type="GO" id="GO:0004930">
    <property type="term" value="F:G protein-coupled receptor activity"/>
    <property type="evidence" value="ECO:0007669"/>
    <property type="project" value="UniProtKB-KW"/>
</dbReference>
<organism evidence="13 14">
    <name type="scientific">Paralvinella palmiformis</name>
    <dbReference type="NCBI Taxonomy" id="53620"/>
    <lineage>
        <taxon>Eukaryota</taxon>
        <taxon>Metazoa</taxon>
        <taxon>Spiralia</taxon>
        <taxon>Lophotrochozoa</taxon>
        <taxon>Annelida</taxon>
        <taxon>Polychaeta</taxon>
        <taxon>Sedentaria</taxon>
        <taxon>Canalipalpata</taxon>
        <taxon>Terebellida</taxon>
        <taxon>Terebelliformia</taxon>
        <taxon>Alvinellidae</taxon>
        <taxon>Paralvinella</taxon>
    </lineage>
</organism>
<keyword evidence="4 11" id="KW-1133">Transmembrane helix</keyword>
<comment type="caution">
    <text evidence="13">The sequence shown here is derived from an EMBL/GenBank/DDBJ whole genome shotgun (WGS) entry which is preliminary data.</text>
</comment>
<evidence type="ECO:0000313" key="13">
    <source>
        <dbReference type="EMBL" id="KAK2158416.1"/>
    </source>
</evidence>
<comment type="similarity">
    <text evidence="10">Belongs to the G-protein coupled receptor 1 family.</text>
</comment>
<keyword evidence="6 11" id="KW-0472">Membrane</keyword>
<comment type="subcellular location">
    <subcellularLocation>
        <location evidence="1">Cell membrane</location>
        <topology evidence="1">Multi-pass membrane protein</topology>
    </subcellularLocation>
</comment>
<evidence type="ECO:0000256" key="4">
    <source>
        <dbReference type="ARBA" id="ARBA00022989"/>
    </source>
</evidence>
<reference evidence="13" key="1">
    <citation type="journal article" date="2023" name="Mol. Biol. Evol.">
        <title>Third-Generation Sequencing Reveals the Adaptive Role of the Epigenome in Three Deep-Sea Polychaetes.</title>
        <authorList>
            <person name="Perez M."/>
            <person name="Aroh O."/>
            <person name="Sun Y."/>
            <person name="Lan Y."/>
            <person name="Juniper S.K."/>
            <person name="Young C.R."/>
            <person name="Angers B."/>
            <person name="Qian P.Y."/>
        </authorList>
    </citation>
    <scope>NUCLEOTIDE SEQUENCE</scope>
    <source>
        <strain evidence="13">P08H-3</strain>
    </source>
</reference>
<dbReference type="Gene3D" id="1.20.1070.10">
    <property type="entry name" value="Rhodopsin 7-helix transmembrane proteins"/>
    <property type="match status" value="1"/>
</dbReference>
<feature type="transmembrane region" description="Helical" evidence="11">
    <location>
        <begin position="187"/>
        <end position="215"/>
    </location>
</feature>